<reference evidence="2" key="1">
    <citation type="submission" date="2023-06" db="EMBL/GenBank/DDBJ databases">
        <authorList>
            <consortium name="Lawrence Berkeley National Laboratory"/>
            <person name="Ahrendt S."/>
            <person name="Sahu N."/>
            <person name="Indic B."/>
            <person name="Wong-Bajracharya J."/>
            <person name="Merenyi Z."/>
            <person name="Ke H.-M."/>
            <person name="Monk M."/>
            <person name="Kocsube S."/>
            <person name="Drula E."/>
            <person name="Lipzen A."/>
            <person name="Balint B."/>
            <person name="Henrissat B."/>
            <person name="Andreopoulos B."/>
            <person name="Martin F.M."/>
            <person name="Harder C.B."/>
            <person name="Rigling D."/>
            <person name="Ford K.L."/>
            <person name="Foster G.D."/>
            <person name="Pangilinan J."/>
            <person name="Papanicolaou A."/>
            <person name="Barry K."/>
            <person name="LaButti K."/>
            <person name="Viragh M."/>
            <person name="Koriabine M."/>
            <person name="Yan M."/>
            <person name="Riley R."/>
            <person name="Champramary S."/>
            <person name="Plett K.L."/>
            <person name="Tsai I.J."/>
            <person name="Slot J."/>
            <person name="Sipos G."/>
            <person name="Plett J."/>
            <person name="Nagy L.G."/>
            <person name="Grigoriev I.V."/>
        </authorList>
    </citation>
    <scope>NUCLEOTIDE SEQUENCE</scope>
    <source>
        <strain evidence="2">ICMP 16352</strain>
    </source>
</reference>
<dbReference type="Proteomes" id="UP001175227">
    <property type="component" value="Unassembled WGS sequence"/>
</dbReference>
<keyword evidence="1" id="KW-0472">Membrane</keyword>
<sequence length="180" mass="19589">MRKVVVETLTTYLNGVALEALVHGMYTFSCRSHPLVHLYAMNKPQYPTQSLTPMVVFNPTIRLSKSHTSRMSISVVLMYLFTTLNLGIRWSWMRSPLVFSRRDAQNGTAYYTFGNADDTTLWAISGAATGANILIADAILVSRGDSSSSVNVFLTVAIPRPGVAGSSGVVDGLSLSCQYS</sequence>
<proteinExistence type="predicted"/>
<comment type="caution">
    <text evidence="2">The sequence shown here is derived from an EMBL/GenBank/DDBJ whole genome shotgun (WGS) entry which is preliminary data.</text>
</comment>
<feature type="transmembrane region" description="Helical" evidence="1">
    <location>
        <begin position="71"/>
        <end position="92"/>
    </location>
</feature>
<name>A0AA39UEJ6_9AGAR</name>
<feature type="transmembrane region" description="Helical" evidence="1">
    <location>
        <begin position="121"/>
        <end position="141"/>
    </location>
</feature>
<accession>A0AA39UEJ6</accession>
<evidence type="ECO:0000313" key="2">
    <source>
        <dbReference type="EMBL" id="KAK0486267.1"/>
    </source>
</evidence>
<keyword evidence="1" id="KW-1133">Transmembrane helix</keyword>
<keyword evidence="1" id="KW-0812">Transmembrane</keyword>
<protein>
    <submittedName>
        <fullName evidence="2">Uncharacterized protein</fullName>
    </submittedName>
</protein>
<gene>
    <name evidence="2" type="ORF">IW261DRAFT_789516</name>
</gene>
<evidence type="ECO:0000256" key="1">
    <source>
        <dbReference type="SAM" id="Phobius"/>
    </source>
</evidence>
<dbReference type="AlphaFoldDB" id="A0AA39UEJ6"/>
<keyword evidence="3" id="KW-1185">Reference proteome</keyword>
<evidence type="ECO:0000313" key="3">
    <source>
        <dbReference type="Proteomes" id="UP001175227"/>
    </source>
</evidence>
<dbReference type="EMBL" id="JAUEPR010000004">
    <property type="protein sequence ID" value="KAK0486267.1"/>
    <property type="molecule type" value="Genomic_DNA"/>
</dbReference>
<organism evidence="2 3">
    <name type="scientific">Armillaria novae-zelandiae</name>
    <dbReference type="NCBI Taxonomy" id="153914"/>
    <lineage>
        <taxon>Eukaryota</taxon>
        <taxon>Fungi</taxon>
        <taxon>Dikarya</taxon>
        <taxon>Basidiomycota</taxon>
        <taxon>Agaricomycotina</taxon>
        <taxon>Agaricomycetes</taxon>
        <taxon>Agaricomycetidae</taxon>
        <taxon>Agaricales</taxon>
        <taxon>Marasmiineae</taxon>
        <taxon>Physalacriaceae</taxon>
        <taxon>Armillaria</taxon>
    </lineage>
</organism>